<protein>
    <recommendedName>
        <fullName evidence="5">ATP-grasp domain-containing protein</fullName>
    </recommendedName>
</protein>
<dbReference type="InterPro" id="IPR011761">
    <property type="entry name" value="ATP-grasp"/>
</dbReference>
<keyword evidence="7" id="KW-1185">Reference proteome</keyword>
<feature type="domain" description="ATP-grasp" evidence="5">
    <location>
        <begin position="126"/>
        <end position="317"/>
    </location>
</feature>
<name>A0A1G7D2C8_9ACTN</name>
<dbReference type="PANTHER" id="PTHR43585">
    <property type="entry name" value="FUMIPYRROLE BIOSYNTHESIS PROTEIN C"/>
    <property type="match status" value="1"/>
</dbReference>
<keyword evidence="2 4" id="KW-0547">Nucleotide-binding</keyword>
<evidence type="ECO:0000256" key="2">
    <source>
        <dbReference type="ARBA" id="ARBA00022741"/>
    </source>
</evidence>
<accession>A0A1G7D2C8</accession>
<gene>
    <name evidence="6" type="ORF">SAMN05216270_12278</name>
</gene>
<dbReference type="GO" id="GO:0016874">
    <property type="term" value="F:ligase activity"/>
    <property type="evidence" value="ECO:0007669"/>
    <property type="project" value="UniProtKB-KW"/>
</dbReference>
<evidence type="ECO:0000313" key="7">
    <source>
        <dbReference type="Proteomes" id="UP000198949"/>
    </source>
</evidence>
<dbReference type="Gene3D" id="3.40.50.20">
    <property type="match status" value="1"/>
</dbReference>
<dbReference type="EMBL" id="FNAD01000022">
    <property type="protein sequence ID" value="SDE45708.1"/>
    <property type="molecule type" value="Genomic_DNA"/>
</dbReference>
<evidence type="ECO:0000256" key="4">
    <source>
        <dbReference type="PROSITE-ProRule" id="PRU00409"/>
    </source>
</evidence>
<dbReference type="PANTHER" id="PTHR43585:SF2">
    <property type="entry name" value="ATP-GRASP ENZYME FSQD"/>
    <property type="match status" value="1"/>
</dbReference>
<evidence type="ECO:0000313" key="6">
    <source>
        <dbReference type="EMBL" id="SDE45708.1"/>
    </source>
</evidence>
<evidence type="ECO:0000256" key="1">
    <source>
        <dbReference type="ARBA" id="ARBA00022598"/>
    </source>
</evidence>
<dbReference type="Gene3D" id="3.30.470.20">
    <property type="entry name" value="ATP-grasp fold, B domain"/>
    <property type="match status" value="1"/>
</dbReference>
<dbReference type="PROSITE" id="PS50975">
    <property type="entry name" value="ATP_GRASP"/>
    <property type="match status" value="1"/>
</dbReference>
<dbReference type="STRING" id="58114.SAMN05216270_12278"/>
<dbReference type="InterPro" id="IPR052032">
    <property type="entry name" value="ATP-dep_AA_Ligase"/>
</dbReference>
<keyword evidence="3 4" id="KW-0067">ATP-binding</keyword>
<keyword evidence="1" id="KW-0436">Ligase</keyword>
<proteinExistence type="predicted"/>
<dbReference type="Gene3D" id="3.30.1490.20">
    <property type="entry name" value="ATP-grasp fold, A domain"/>
    <property type="match status" value="1"/>
</dbReference>
<reference evidence="7" key="1">
    <citation type="submission" date="2016-10" db="EMBL/GenBank/DDBJ databases">
        <authorList>
            <person name="Varghese N."/>
            <person name="Submissions S."/>
        </authorList>
    </citation>
    <scope>NUCLEOTIDE SEQUENCE [LARGE SCALE GENOMIC DNA]</scope>
    <source>
        <strain evidence="7">CGMCC 4.3516</strain>
    </source>
</reference>
<evidence type="ECO:0000256" key="3">
    <source>
        <dbReference type="ARBA" id="ARBA00022840"/>
    </source>
</evidence>
<dbReference type="RefSeq" id="WP_143015092.1">
    <property type="nucleotide sequence ID" value="NZ_FNAD01000022.1"/>
</dbReference>
<dbReference type="Proteomes" id="UP000198949">
    <property type="component" value="Unassembled WGS sequence"/>
</dbReference>
<dbReference type="AlphaFoldDB" id="A0A1G7D2C8"/>
<evidence type="ECO:0000259" key="5">
    <source>
        <dbReference type="PROSITE" id="PS50975"/>
    </source>
</evidence>
<dbReference type="SUPFAM" id="SSF56059">
    <property type="entry name" value="Glutathione synthetase ATP-binding domain-like"/>
    <property type="match status" value="1"/>
</dbReference>
<dbReference type="GO" id="GO:0046872">
    <property type="term" value="F:metal ion binding"/>
    <property type="evidence" value="ECO:0007669"/>
    <property type="project" value="InterPro"/>
</dbReference>
<dbReference type="OrthoDB" id="3428978at2"/>
<organism evidence="6 7">
    <name type="scientific">Glycomyces harbinensis</name>
    <dbReference type="NCBI Taxonomy" id="58114"/>
    <lineage>
        <taxon>Bacteria</taxon>
        <taxon>Bacillati</taxon>
        <taxon>Actinomycetota</taxon>
        <taxon>Actinomycetes</taxon>
        <taxon>Glycomycetales</taxon>
        <taxon>Glycomycetaceae</taxon>
        <taxon>Glycomyces</taxon>
    </lineage>
</organism>
<sequence length="419" mass="46381">MNTPASTYVDHGTGHVIVVHAWQDQYAHYDSYLDHSSRPVTYITNPTGRESIPDRAAEVVVLPRTTDPAELRRATYQLSERHGEPSAIIALKENHLPTVSRLREELGAAGPYAADLAPFLDKDLMTRLVESIGLPVPAYAPVSTNADIIEFGRRHGWPVVTKPLRGSASEGVSRVPGEDAAAELTWDRPIMVQRFQAGDIYHVDGYWTGSELGPWRMSRYVSSLFSFRHRQSPAGAVEVDDPGTLAAMDDYLQELIPGMCESAWVFHLEVFGDGNSTRPSEFVFLEVGRRVGGAEIPFLWREVHQVDLMAIECAIQTGNPVPRLDVADPGVMAGWLLCPVPARRPCRVTSSNSMMHIPAVYGERVLEPGAVIPDAEAFYEHVGGRFRFRAGSTKEVTDSIDSVIKEFHINCEPLPKERS</sequence>
<dbReference type="InterPro" id="IPR013815">
    <property type="entry name" value="ATP_grasp_subdomain_1"/>
</dbReference>
<dbReference type="GO" id="GO:0005524">
    <property type="term" value="F:ATP binding"/>
    <property type="evidence" value="ECO:0007669"/>
    <property type="project" value="UniProtKB-UniRule"/>
</dbReference>